<proteinExistence type="predicted"/>
<evidence type="ECO:0000256" key="1">
    <source>
        <dbReference type="SAM" id="MobiDB-lite"/>
    </source>
</evidence>
<feature type="compositionally biased region" description="Basic and acidic residues" evidence="1">
    <location>
        <begin position="499"/>
        <end position="508"/>
    </location>
</feature>
<feature type="compositionally biased region" description="Polar residues" evidence="1">
    <location>
        <begin position="192"/>
        <end position="206"/>
    </location>
</feature>
<gene>
    <name evidence="3" type="ORF">JCGZ_07258</name>
</gene>
<feature type="region of interest" description="Disordered" evidence="1">
    <location>
        <begin position="480"/>
        <end position="613"/>
    </location>
</feature>
<protein>
    <recommendedName>
        <fullName evidence="2">DUF3741 domain-containing protein</fullName>
    </recommendedName>
</protein>
<evidence type="ECO:0000259" key="2">
    <source>
        <dbReference type="Pfam" id="PF14383"/>
    </source>
</evidence>
<accession>A0A067KC16</accession>
<evidence type="ECO:0000313" key="3">
    <source>
        <dbReference type="EMBL" id="KDP33687.1"/>
    </source>
</evidence>
<feature type="region of interest" description="Disordered" evidence="1">
    <location>
        <begin position="1"/>
        <end position="29"/>
    </location>
</feature>
<reference evidence="3 4" key="1">
    <citation type="journal article" date="2014" name="PLoS ONE">
        <title>Global Analysis of Gene Expression Profiles in Physic Nut (Jatropha curcas L.) Seedlings Exposed to Salt Stress.</title>
        <authorList>
            <person name="Zhang L."/>
            <person name="Zhang C."/>
            <person name="Wu P."/>
            <person name="Chen Y."/>
            <person name="Li M."/>
            <person name="Jiang H."/>
            <person name="Wu G."/>
        </authorList>
    </citation>
    <scope>NUCLEOTIDE SEQUENCE [LARGE SCALE GENOMIC DNA]</scope>
    <source>
        <strain evidence="4">cv. GZQX0401</strain>
        <tissue evidence="3">Young leaves</tissue>
    </source>
</reference>
<name>A0A067KC16_JATCU</name>
<feature type="domain" description="DUF3741" evidence="2">
    <location>
        <begin position="225"/>
        <end position="244"/>
    </location>
</feature>
<feature type="compositionally biased region" description="Polar residues" evidence="1">
    <location>
        <begin position="532"/>
        <end position="544"/>
    </location>
</feature>
<feature type="compositionally biased region" description="Polar residues" evidence="1">
    <location>
        <begin position="551"/>
        <end position="566"/>
    </location>
</feature>
<organism evidence="3 4">
    <name type="scientific">Jatropha curcas</name>
    <name type="common">Barbados nut</name>
    <dbReference type="NCBI Taxonomy" id="180498"/>
    <lineage>
        <taxon>Eukaryota</taxon>
        <taxon>Viridiplantae</taxon>
        <taxon>Streptophyta</taxon>
        <taxon>Embryophyta</taxon>
        <taxon>Tracheophyta</taxon>
        <taxon>Spermatophyta</taxon>
        <taxon>Magnoliopsida</taxon>
        <taxon>eudicotyledons</taxon>
        <taxon>Gunneridae</taxon>
        <taxon>Pentapetalae</taxon>
        <taxon>rosids</taxon>
        <taxon>fabids</taxon>
        <taxon>Malpighiales</taxon>
        <taxon>Euphorbiaceae</taxon>
        <taxon>Crotonoideae</taxon>
        <taxon>Jatropheae</taxon>
        <taxon>Jatropha</taxon>
    </lineage>
</organism>
<evidence type="ECO:0000313" key="4">
    <source>
        <dbReference type="Proteomes" id="UP000027138"/>
    </source>
</evidence>
<dbReference type="PANTHER" id="PTHR34282:SF2">
    <property type="entry name" value="DUF3741 DOMAIN-CONTAINING PROTEIN"/>
    <property type="match status" value="1"/>
</dbReference>
<dbReference type="AlphaFoldDB" id="A0A067KC16"/>
<sequence>MEDKMSSHRTQKNSNTSMAHKAKKEEMAPKGIVEEYHSPSSFQLLEVSRGAQKLNHLIDSWSKGLNDGQSKDIARELLKGALDLQDSLTMLGKLQEASQYMAQLKKKQKEKLESRRVDEVWSERANSYRSQDQNYQLGFQKPRLSAEGSSKDCIEDLRNAIRDGLARQNLLRNKSTQEKTNFDGRKRESISHFPSTSSSQLTAVQSNDIHSADDSITETDLQKKGKAPSLIAKLMGLEDIPSKSLMLPPEKQLDIDKNLNQRRPVFDVDLPKLRKPQPIMQKVNADRRTLKDLLETAQFQGILKDSSAKELKSQSHQYSDFHSKQKLIDDIPPIVLIKPLRVPCLESEEDFATFVREQRALNTKMMLRKMKTKEEFAPRLIDNKEWILNARKMHYKSETDETPIERVIQEEGAKDRIEAVVIPEEKEVRTIDQKEGAADAKKVYRKLEAAKTPVKRFSHEIRAKDLKGEVTRMEEKEVKKKLKDSSKLKGANAATQQQQKKEMTDKKVGKIQKVVASSRKPVESETVKIKSVSRNQVQAKMTSTKLRKPENGSTSTNDHISQQGVTTRKPISKRSTHSTVRNSKGQKQQEKQATEHTAAEPITDSLECKEDEKRIDHSVEDKLSTDEEANASKFQTEEYFGDSQSSLCIVTMLKPENEKSANSFKEVDGQMTHITTDGTNLKSGNQLKDLLLNCPSFLNLAEELFHLNVNYIEILPTSGICDPQVTNVKLSLDYANEFMQRRSLPDSQTTHPLLSYTRNTRIYLSLDQLVEEVCNGDETLRSYHKFTSDNIHTDSLFATLEKDIMSKGVVSGIWDLGWRNGFSVEEVEHAINDLEKLLVSELIGEIFSCFCF</sequence>
<feature type="compositionally biased region" description="Polar residues" evidence="1">
    <location>
        <begin position="577"/>
        <end position="586"/>
    </location>
</feature>
<feature type="compositionally biased region" description="Basic and acidic residues" evidence="1">
    <location>
        <begin position="587"/>
        <end position="598"/>
    </location>
</feature>
<dbReference type="InterPro" id="IPR032795">
    <property type="entry name" value="DUF3741-assoc"/>
</dbReference>
<dbReference type="OrthoDB" id="1079501at2759"/>
<dbReference type="EMBL" id="KK914539">
    <property type="protein sequence ID" value="KDP33687.1"/>
    <property type="molecule type" value="Genomic_DNA"/>
</dbReference>
<dbReference type="Pfam" id="PF14383">
    <property type="entry name" value="VARLMGL"/>
    <property type="match status" value="1"/>
</dbReference>
<dbReference type="PANTHER" id="PTHR34282">
    <property type="entry name" value="OS01G0228800 PROTEIN-RELATED"/>
    <property type="match status" value="1"/>
</dbReference>
<keyword evidence="4" id="KW-1185">Reference proteome</keyword>
<dbReference type="Proteomes" id="UP000027138">
    <property type="component" value="Unassembled WGS sequence"/>
</dbReference>
<feature type="compositionally biased region" description="Basic and acidic residues" evidence="1">
    <location>
        <begin position="175"/>
        <end position="190"/>
    </location>
</feature>
<dbReference type="STRING" id="180498.A0A067KC16"/>
<feature type="region of interest" description="Disordered" evidence="1">
    <location>
        <begin position="168"/>
        <end position="206"/>
    </location>
</feature>